<organism evidence="2 3">
    <name type="scientific">Tothia fuscella</name>
    <dbReference type="NCBI Taxonomy" id="1048955"/>
    <lineage>
        <taxon>Eukaryota</taxon>
        <taxon>Fungi</taxon>
        <taxon>Dikarya</taxon>
        <taxon>Ascomycota</taxon>
        <taxon>Pezizomycotina</taxon>
        <taxon>Dothideomycetes</taxon>
        <taxon>Pleosporomycetidae</taxon>
        <taxon>Venturiales</taxon>
        <taxon>Cylindrosympodiaceae</taxon>
        <taxon>Tothia</taxon>
    </lineage>
</organism>
<protein>
    <submittedName>
        <fullName evidence="2">Uncharacterized protein</fullName>
    </submittedName>
</protein>
<proteinExistence type="predicted"/>
<name>A0A9P4NHZ9_9PEZI</name>
<evidence type="ECO:0000313" key="2">
    <source>
        <dbReference type="EMBL" id="KAF2422627.1"/>
    </source>
</evidence>
<dbReference type="OrthoDB" id="5875463at2759"/>
<keyword evidence="1" id="KW-0175">Coiled coil</keyword>
<gene>
    <name evidence="2" type="ORF">EJ08DRAFT_725911</name>
</gene>
<dbReference type="Proteomes" id="UP000800235">
    <property type="component" value="Unassembled WGS sequence"/>
</dbReference>
<reference evidence="2" key="1">
    <citation type="journal article" date="2020" name="Stud. Mycol.">
        <title>101 Dothideomycetes genomes: a test case for predicting lifestyles and emergence of pathogens.</title>
        <authorList>
            <person name="Haridas S."/>
            <person name="Albert R."/>
            <person name="Binder M."/>
            <person name="Bloem J."/>
            <person name="Labutti K."/>
            <person name="Salamov A."/>
            <person name="Andreopoulos B."/>
            <person name="Baker S."/>
            <person name="Barry K."/>
            <person name="Bills G."/>
            <person name="Bluhm B."/>
            <person name="Cannon C."/>
            <person name="Castanera R."/>
            <person name="Culley D."/>
            <person name="Daum C."/>
            <person name="Ezra D."/>
            <person name="Gonzalez J."/>
            <person name="Henrissat B."/>
            <person name="Kuo A."/>
            <person name="Liang C."/>
            <person name="Lipzen A."/>
            <person name="Lutzoni F."/>
            <person name="Magnuson J."/>
            <person name="Mondo S."/>
            <person name="Nolan M."/>
            <person name="Ohm R."/>
            <person name="Pangilinan J."/>
            <person name="Park H.-J."/>
            <person name="Ramirez L."/>
            <person name="Alfaro M."/>
            <person name="Sun H."/>
            <person name="Tritt A."/>
            <person name="Yoshinaga Y."/>
            <person name="Zwiers L.-H."/>
            <person name="Turgeon B."/>
            <person name="Goodwin S."/>
            <person name="Spatafora J."/>
            <person name="Crous P."/>
            <person name="Grigoriev I."/>
        </authorList>
    </citation>
    <scope>NUCLEOTIDE SEQUENCE</scope>
    <source>
        <strain evidence="2">CBS 130266</strain>
    </source>
</reference>
<keyword evidence="3" id="KW-1185">Reference proteome</keyword>
<dbReference type="Gene3D" id="1.10.287.1490">
    <property type="match status" value="1"/>
</dbReference>
<evidence type="ECO:0000256" key="1">
    <source>
        <dbReference type="SAM" id="Coils"/>
    </source>
</evidence>
<sequence length="423" mass="48261">MEPTAKRQRREISLDPIAQSFAQSFQNVINDKKKLKMQMGELKHKTEILEEAVQNPNLTISSREQELEGANKNIRELEDKVQILEEALQNANLTISSREQELEGVNKNIRELENKVQTLEEGLRNANVTTSDQEQELEGVNKNLRELENKVQILEEALQNANLTISSREQELEGVNKNIRELEHSNTCLDEAKKVILEENLKLKENMEKLTKKMAATESKSNRVKDLEANLKIAVEETEIEKQEVGKLKCELGNSQQRLGQQLQRLTNSSNLLKCIITEKDLAIEGLTEGKEIVTEEKENQKQSLKLAAAQSSAHIETLTAVTDLKLKAANDTITTLNNDLDRSSGERDMYYNSLLDASIILTKMSSMSILDVGRFVEKVESIHEKIRREGLLVEDFWVEMRSLTKKLEKKREKEKEKEAKKG</sequence>
<dbReference type="SUPFAM" id="SSF57997">
    <property type="entry name" value="Tropomyosin"/>
    <property type="match status" value="1"/>
</dbReference>
<feature type="coiled-coil region" evidence="1">
    <location>
        <begin position="32"/>
        <end position="244"/>
    </location>
</feature>
<comment type="caution">
    <text evidence="2">The sequence shown here is derived from an EMBL/GenBank/DDBJ whole genome shotgun (WGS) entry which is preliminary data.</text>
</comment>
<evidence type="ECO:0000313" key="3">
    <source>
        <dbReference type="Proteomes" id="UP000800235"/>
    </source>
</evidence>
<dbReference type="AlphaFoldDB" id="A0A9P4NHZ9"/>
<dbReference type="EMBL" id="MU007089">
    <property type="protein sequence ID" value="KAF2422627.1"/>
    <property type="molecule type" value="Genomic_DNA"/>
</dbReference>
<accession>A0A9P4NHZ9</accession>